<dbReference type="Proteomes" id="UP000094455">
    <property type="component" value="Unassembled WGS sequence"/>
</dbReference>
<evidence type="ECO:0000256" key="3">
    <source>
        <dbReference type="ARBA" id="ARBA00022763"/>
    </source>
</evidence>
<dbReference type="SMART" id="SM00987">
    <property type="entry name" value="UreE_C"/>
    <property type="match status" value="1"/>
</dbReference>
<dbReference type="NCBIfam" id="NF003588">
    <property type="entry name" value="PRK05254.1-1"/>
    <property type="match status" value="1"/>
</dbReference>
<keyword evidence="5" id="KW-0496">Mitochondrion</keyword>
<dbReference type="InterPro" id="IPR002043">
    <property type="entry name" value="UDG_fam1"/>
</dbReference>
<evidence type="ECO:0000256" key="9">
    <source>
        <dbReference type="RuleBase" id="RU003780"/>
    </source>
</evidence>
<dbReference type="CDD" id="cd10027">
    <property type="entry name" value="UDG-F1-like"/>
    <property type="match status" value="1"/>
</dbReference>
<gene>
    <name evidence="11" type="ORF">PICMEDRAFT_19265</name>
</gene>
<dbReference type="SUPFAM" id="SSF52141">
    <property type="entry name" value="Uracil-DNA glycosylase-like"/>
    <property type="match status" value="1"/>
</dbReference>
<evidence type="ECO:0000256" key="8">
    <source>
        <dbReference type="PROSITE-ProRule" id="PRU10072"/>
    </source>
</evidence>
<evidence type="ECO:0000256" key="6">
    <source>
        <dbReference type="ARBA" id="ARBA00023204"/>
    </source>
</evidence>
<name>A0A1E3NLB3_9ASCO</name>
<comment type="function">
    <text evidence="9">Excises uracil residues from the DNA which can arise as a result of misincorporation of dUMP residues by DNA polymerase or due to deamination of cytosine.</text>
</comment>
<feature type="non-terminal residue" evidence="11">
    <location>
        <position position="1"/>
    </location>
</feature>
<evidence type="ECO:0000256" key="2">
    <source>
        <dbReference type="ARBA" id="ARBA00008184"/>
    </source>
</evidence>
<keyword evidence="12" id="KW-1185">Reference proteome</keyword>
<reference evidence="11 12" key="1">
    <citation type="journal article" date="2016" name="Proc. Natl. Acad. Sci. U.S.A.">
        <title>Comparative genomics of biotechnologically important yeasts.</title>
        <authorList>
            <person name="Riley R."/>
            <person name="Haridas S."/>
            <person name="Wolfe K.H."/>
            <person name="Lopes M.R."/>
            <person name="Hittinger C.T."/>
            <person name="Goeker M."/>
            <person name="Salamov A.A."/>
            <person name="Wisecaver J.H."/>
            <person name="Long T.M."/>
            <person name="Calvey C.H."/>
            <person name="Aerts A.L."/>
            <person name="Barry K.W."/>
            <person name="Choi C."/>
            <person name="Clum A."/>
            <person name="Coughlan A.Y."/>
            <person name="Deshpande S."/>
            <person name="Douglass A.P."/>
            <person name="Hanson S.J."/>
            <person name="Klenk H.-P."/>
            <person name="LaButti K.M."/>
            <person name="Lapidus A."/>
            <person name="Lindquist E.A."/>
            <person name="Lipzen A.M."/>
            <person name="Meier-Kolthoff J.P."/>
            <person name="Ohm R.A."/>
            <person name="Otillar R.P."/>
            <person name="Pangilinan J.L."/>
            <person name="Peng Y."/>
            <person name="Rokas A."/>
            <person name="Rosa C.A."/>
            <person name="Scheuner C."/>
            <person name="Sibirny A.A."/>
            <person name="Slot J.C."/>
            <person name="Stielow J.B."/>
            <person name="Sun H."/>
            <person name="Kurtzman C.P."/>
            <person name="Blackwell M."/>
            <person name="Grigoriev I.V."/>
            <person name="Jeffries T.W."/>
        </authorList>
    </citation>
    <scope>NUCLEOTIDE SEQUENCE [LARGE SCALE GENOMIC DNA]</scope>
    <source>
        <strain evidence="11 12">NRRL Y-2026</strain>
    </source>
</reference>
<organism evidence="11 12">
    <name type="scientific">Pichia membranifaciens NRRL Y-2026</name>
    <dbReference type="NCBI Taxonomy" id="763406"/>
    <lineage>
        <taxon>Eukaryota</taxon>
        <taxon>Fungi</taxon>
        <taxon>Dikarya</taxon>
        <taxon>Ascomycota</taxon>
        <taxon>Saccharomycotina</taxon>
        <taxon>Pichiomycetes</taxon>
        <taxon>Pichiales</taxon>
        <taxon>Pichiaceae</taxon>
        <taxon>Pichia</taxon>
    </lineage>
</organism>
<dbReference type="AlphaFoldDB" id="A0A1E3NLB3"/>
<dbReference type="NCBIfam" id="TIGR00628">
    <property type="entry name" value="ung"/>
    <property type="match status" value="1"/>
</dbReference>
<evidence type="ECO:0000256" key="5">
    <source>
        <dbReference type="ARBA" id="ARBA00023128"/>
    </source>
</evidence>
<feature type="active site" description="Proton acceptor" evidence="8">
    <location>
        <position position="86"/>
    </location>
</feature>
<dbReference type="Gene3D" id="3.40.470.10">
    <property type="entry name" value="Uracil-DNA glycosylase-like domain"/>
    <property type="match status" value="1"/>
</dbReference>
<dbReference type="PANTHER" id="PTHR11264:SF0">
    <property type="entry name" value="URACIL-DNA GLYCOSYLASE"/>
    <property type="match status" value="1"/>
</dbReference>
<sequence>FDKAKYIASLTSEQRYLLDLELTTMEDSWLELLHSELTKPYFLDLKRFLLKEWAGPVPIFPPREDVYAWTRLTPLRAVRVLVIGQDPYHNHNQAHGLAFSVRDPHTRVPPSLVNIFKGLRNDYPDFVPPAHGDLTPWAREGVLLLNTCLTVQAHRANSHAKRGWEHIIAAVVRELVRASERAGRALVLVAWGRPAQQLVTRLDLGLAPPAPGAGAANSARPLLYLYGAHPSPLSATRGGFFTNGHFRRCNEWLREHGRGEIVWQL</sequence>
<dbReference type="SMART" id="SM00986">
    <property type="entry name" value="UDG"/>
    <property type="match status" value="1"/>
</dbReference>
<proteinExistence type="inferred from homology"/>
<keyword evidence="7" id="KW-0539">Nucleus</keyword>
<dbReference type="GO" id="GO:0004844">
    <property type="term" value="F:uracil DNA N-glycosylase activity"/>
    <property type="evidence" value="ECO:0007669"/>
    <property type="project" value="UniProtKB-UniRule"/>
</dbReference>
<accession>A0A1E3NLB3</accession>
<evidence type="ECO:0000313" key="11">
    <source>
        <dbReference type="EMBL" id="ODQ46919.1"/>
    </source>
</evidence>
<evidence type="ECO:0000256" key="1">
    <source>
        <dbReference type="ARBA" id="ARBA00004123"/>
    </source>
</evidence>
<keyword evidence="6 9" id="KW-0234">DNA repair</keyword>
<evidence type="ECO:0000256" key="7">
    <source>
        <dbReference type="ARBA" id="ARBA00023242"/>
    </source>
</evidence>
<dbReference type="GO" id="GO:0005634">
    <property type="term" value="C:nucleus"/>
    <property type="evidence" value="ECO:0007669"/>
    <property type="project" value="UniProtKB-SubCell"/>
</dbReference>
<feature type="domain" description="Uracil-DNA glycosylase-like" evidence="10">
    <location>
        <begin position="71"/>
        <end position="253"/>
    </location>
</feature>
<dbReference type="InterPro" id="IPR036895">
    <property type="entry name" value="Uracil-DNA_glycosylase-like_sf"/>
</dbReference>
<dbReference type="OrthoDB" id="10031947at2759"/>
<dbReference type="GO" id="GO:0005739">
    <property type="term" value="C:mitochondrion"/>
    <property type="evidence" value="ECO:0007669"/>
    <property type="project" value="EnsemblFungi"/>
</dbReference>
<dbReference type="EC" id="3.2.2.27" evidence="9"/>
<comment type="catalytic activity">
    <reaction evidence="9">
        <text>Hydrolyzes single-stranded DNA or mismatched double-stranded DNA and polynucleotides, releasing free uracil.</text>
        <dbReference type="EC" id="3.2.2.27"/>
    </reaction>
</comment>
<feature type="non-terminal residue" evidence="11">
    <location>
        <position position="265"/>
    </location>
</feature>
<comment type="similarity">
    <text evidence="2 9">Belongs to the uracil-DNA glycosylase (UDG) superfamily. UNG family.</text>
</comment>
<dbReference type="GeneID" id="30178797"/>
<dbReference type="EMBL" id="KV454003">
    <property type="protein sequence ID" value="ODQ46919.1"/>
    <property type="molecule type" value="Genomic_DNA"/>
</dbReference>
<dbReference type="InterPro" id="IPR018085">
    <property type="entry name" value="Ura-DNA_Glyclase_AS"/>
</dbReference>
<protein>
    <recommendedName>
        <fullName evidence="9">Uracil-DNA glycosylase</fullName>
        <ecNumber evidence="9">3.2.2.27</ecNumber>
    </recommendedName>
</protein>
<comment type="subcellular location">
    <subcellularLocation>
        <location evidence="1">Nucleus</location>
    </subcellularLocation>
</comment>
<evidence type="ECO:0000256" key="4">
    <source>
        <dbReference type="ARBA" id="ARBA00022801"/>
    </source>
</evidence>
<dbReference type="Pfam" id="PF03167">
    <property type="entry name" value="UDG"/>
    <property type="match status" value="1"/>
</dbReference>
<evidence type="ECO:0000313" key="12">
    <source>
        <dbReference type="Proteomes" id="UP000094455"/>
    </source>
</evidence>
<keyword evidence="4 9" id="KW-0378">Hydrolase</keyword>
<dbReference type="RefSeq" id="XP_019018032.1">
    <property type="nucleotide sequence ID" value="XM_019162110.1"/>
</dbReference>
<keyword evidence="3 9" id="KW-0227">DNA damage</keyword>
<dbReference type="InterPro" id="IPR005122">
    <property type="entry name" value="Uracil-DNA_glycosylase-like"/>
</dbReference>
<dbReference type="PANTHER" id="PTHR11264">
    <property type="entry name" value="URACIL-DNA GLYCOSYLASE"/>
    <property type="match status" value="1"/>
</dbReference>
<dbReference type="GO" id="GO:0097510">
    <property type="term" value="P:base-excision repair, AP site formation via deaminated base removal"/>
    <property type="evidence" value="ECO:0007669"/>
    <property type="project" value="TreeGrafter"/>
</dbReference>
<dbReference type="FunFam" id="3.40.470.10:FF:000007">
    <property type="entry name" value="Uracil-DNA glycosylase"/>
    <property type="match status" value="1"/>
</dbReference>
<dbReference type="HAMAP" id="MF_00148">
    <property type="entry name" value="UDG"/>
    <property type="match status" value="1"/>
</dbReference>
<evidence type="ECO:0000259" key="10">
    <source>
        <dbReference type="SMART" id="SM00986"/>
    </source>
</evidence>
<dbReference type="NCBIfam" id="NF003592">
    <property type="entry name" value="PRK05254.1-5"/>
    <property type="match status" value="1"/>
</dbReference>
<dbReference type="STRING" id="763406.A0A1E3NLB3"/>
<dbReference type="PROSITE" id="PS00130">
    <property type="entry name" value="U_DNA_GLYCOSYLASE"/>
    <property type="match status" value="1"/>
</dbReference>